<proteinExistence type="predicted"/>
<keyword evidence="2" id="KW-0808">Transferase</keyword>
<evidence type="ECO:0000256" key="13">
    <source>
        <dbReference type="PROSITE-ProRule" id="PRU00339"/>
    </source>
</evidence>
<accession>A0A433SUU6</accession>
<evidence type="ECO:0000313" key="17">
    <source>
        <dbReference type="Proteomes" id="UP000271974"/>
    </source>
</evidence>
<dbReference type="Gene3D" id="1.25.40.10">
    <property type="entry name" value="Tetratricopeptide repeat domain"/>
    <property type="match status" value="2"/>
</dbReference>
<dbReference type="GO" id="GO:0005634">
    <property type="term" value="C:nucleus"/>
    <property type="evidence" value="ECO:0007669"/>
    <property type="project" value="TreeGrafter"/>
</dbReference>
<dbReference type="InterPro" id="IPR019734">
    <property type="entry name" value="TPR_rpt"/>
</dbReference>
<evidence type="ECO:0000256" key="9">
    <source>
        <dbReference type="ARBA" id="ARBA00093423"/>
    </source>
</evidence>
<evidence type="ECO:0000256" key="4">
    <source>
        <dbReference type="ARBA" id="ARBA00022723"/>
    </source>
</evidence>
<dbReference type="InterPro" id="IPR013105">
    <property type="entry name" value="TPR_2"/>
</dbReference>
<evidence type="ECO:0000313" key="16">
    <source>
        <dbReference type="EMBL" id="RUS73063.1"/>
    </source>
</evidence>
<name>A0A433SUU6_ELYCH</name>
<dbReference type="GO" id="GO:0042826">
    <property type="term" value="F:histone deacetylase binding"/>
    <property type="evidence" value="ECO:0007669"/>
    <property type="project" value="TreeGrafter"/>
</dbReference>
<evidence type="ECO:0000256" key="11">
    <source>
        <dbReference type="ARBA" id="ARBA00093680"/>
    </source>
</evidence>
<keyword evidence="17" id="KW-1185">Reference proteome</keyword>
<dbReference type="PROSITE" id="PS50005">
    <property type="entry name" value="TPR"/>
    <property type="match status" value="1"/>
</dbReference>
<evidence type="ECO:0000256" key="3">
    <source>
        <dbReference type="ARBA" id="ARBA00022691"/>
    </source>
</evidence>
<sequence>METSLIKKLTDQLTCNLVEAGLYEQFVASFSKCSTNAERFQCVYSLKQAHTLIDVKENYRPKSKKHAESWRAEGNALFKAKRYQKAVDAYTQSIILAPNDSDSLCLAYNNRSTTNFYLKKYGLCLQDIEMAFLHNYPQNKCYKLYQRIGRCMYYMNQKEQAIKAFEKTITSLDHSEICPKEKITMVSDMKNAIHQCGSIEGSFADMSIENFNHCHKEIPKLSSGGSKEVPCLSDCVEVRLDSHGGRGLFAKRDIEIGETLIVETPFTSTLLKECNMSHCQYCCNRVALPLPCKQCSGVVFCSLTCRDAAWEKFHWAECSVLGSIQDSTGDLSFLSYRMILTAGLGVLDQIQETSGETTVECSAGFDKEGVYRSDNYRSAYSLVNHDKDRTFQDLLSRTLAALFFLKHLEFADFFSQKNSEKVDLCTNVSSVEACGDGPQRSENDDQQRTLLKQKCNIGGHLLRNNMMLPCNAHEVSEFSLNCESPAMSSTKELAAAIYPVLSLINHSCDPSVVRHSFGNICVARAIRSIKKDDELKDNYGALYPVMDLSMRQSHLQSQYFFTCQCEACVSDWPQYFDISNCEPALRCPQCDGRVKVSVDNDPKKARCSSCKKWQDIQTPLVALSQMEPEFRQALTTVIDGDTSETNLTILLEFLRFAEAKMHRPWQDICDSQEAFKQCLNMQANCFPA</sequence>
<keyword evidence="8" id="KW-0862">Zinc</keyword>
<organism evidence="16 17">
    <name type="scientific">Elysia chlorotica</name>
    <name type="common">Eastern emerald elysia</name>
    <name type="synonym">Sea slug</name>
    <dbReference type="NCBI Taxonomy" id="188477"/>
    <lineage>
        <taxon>Eukaryota</taxon>
        <taxon>Metazoa</taxon>
        <taxon>Spiralia</taxon>
        <taxon>Lophotrochozoa</taxon>
        <taxon>Mollusca</taxon>
        <taxon>Gastropoda</taxon>
        <taxon>Heterobranchia</taxon>
        <taxon>Euthyneura</taxon>
        <taxon>Panpulmonata</taxon>
        <taxon>Sacoglossa</taxon>
        <taxon>Placobranchoidea</taxon>
        <taxon>Plakobranchidae</taxon>
        <taxon>Elysia</taxon>
    </lineage>
</organism>
<dbReference type="SUPFAM" id="SSF144232">
    <property type="entry name" value="HIT/MYND zinc finger-like"/>
    <property type="match status" value="1"/>
</dbReference>
<dbReference type="InterPro" id="IPR011990">
    <property type="entry name" value="TPR-like_helical_dom_sf"/>
</dbReference>
<feature type="repeat" description="TPR" evidence="13">
    <location>
        <begin position="67"/>
        <end position="100"/>
    </location>
</feature>
<keyword evidence="1" id="KW-0489">Methyltransferase</keyword>
<evidence type="ECO:0000256" key="8">
    <source>
        <dbReference type="ARBA" id="ARBA00022833"/>
    </source>
</evidence>
<evidence type="ECO:0000256" key="5">
    <source>
        <dbReference type="ARBA" id="ARBA00022737"/>
    </source>
</evidence>
<dbReference type="Pfam" id="PF01753">
    <property type="entry name" value="zf-MYND"/>
    <property type="match status" value="1"/>
</dbReference>
<dbReference type="PANTHER" id="PTHR46165:SF7">
    <property type="entry name" value="SET AND MYND DOMAIN-CONTAINING PROTEIN 4"/>
    <property type="match status" value="1"/>
</dbReference>
<dbReference type="SUPFAM" id="SSF82199">
    <property type="entry name" value="SET domain"/>
    <property type="match status" value="1"/>
</dbReference>
<protein>
    <recommendedName>
        <fullName evidence="10">Protein-lysine N-methyltransferase SMYD4</fullName>
    </recommendedName>
    <alternativeName>
        <fullName evidence="11">SET and MYND domain-containing protein 4</fullName>
    </alternativeName>
</protein>
<evidence type="ECO:0000256" key="10">
    <source>
        <dbReference type="ARBA" id="ARBA00093635"/>
    </source>
</evidence>
<dbReference type="AlphaFoldDB" id="A0A433SUU6"/>
<dbReference type="STRING" id="188477.A0A433SUU6"/>
<dbReference type="GO" id="GO:0005737">
    <property type="term" value="C:cytoplasm"/>
    <property type="evidence" value="ECO:0007669"/>
    <property type="project" value="TreeGrafter"/>
</dbReference>
<dbReference type="InterPro" id="IPR052097">
    <property type="entry name" value="SET-MYND_domain_protein"/>
</dbReference>
<evidence type="ECO:0000256" key="6">
    <source>
        <dbReference type="ARBA" id="ARBA00022771"/>
    </source>
</evidence>
<reference evidence="16 17" key="1">
    <citation type="submission" date="2019-01" db="EMBL/GenBank/DDBJ databases">
        <title>A draft genome assembly of the solar-powered sea slug Elysia chlorotica.</title>
        <authorList>
            <person name="Cai H."/>
            <person name="Li Q."/>
            <person name="Fang X."/>
            <person name="Li J."/>
            <person name="Curtis N.E."/>
            <person name="Altenburger A."/>
            <person name="Shibata T."/>
            <person name="Feng M."/>
            <person name="Maeda T."/>
            <person name="Schwartz J.A."/>
            <person name="Shigenobu S."/>
            <person name="Lundholm N."/>
            <person name="Nishiyama T."/>
            <person name="Yang H."/>
            <person name="Hasebe M."/>
            <person name="Li S."/>
            <person name="Pierce S.K."/>
            <person name="Wang J."/>
        </authorList>
    </citation>
    <scope>NUCLEOTIDE SEQUENCE [LARGE SCALE GENOMIC DNA]</scope>
    <source>
        <strain evidence="16">EC2010</strain>
        <tissue evidence="16">Whole organism of an adult</tissue>
    </source>
</reference>
<dbReference type="OrthoDB" id="5945798at2759"/>
<dbReference type="PROSITE" id="PS50865">
    <property type="entry name" value="ZF_MYND_2"/>
    <property type="match status" value="1"/>
</dbReference>
<comment type="function">
    <text evidence="9">Protein-lysine N-methyltransferase. Monomethylates PRMT5, modulating its transcriptional activity. May also act as a histone methyltransferase. Plays a critical role in cardiac development. Acts as a key epigenetic regulator of gene expression during cardiac development via its dual activities as a methyltransferase and negative regulator of HDAC1.</text>
</comment>
<dbReference type="InterPro" id="IPR044421">
    <property type="entry name" value="SMYD4_SET"/>
</dbReference>
<dbReference type="Proteomes" id="UP000271974">
    <property type="component" value="Unassembled WGS sequence"/>
</dbReference>
<dbReference type="CDD" id="cd10536">
    <property type="entry name" value="SET_SMYD4"/>
    <property type="match status" value="1"/>
</dbReference>
<keyword evidence="5" id="KW-0677">Repeat</keyword>
<feature type="domain" description="SET" evidence="14">
    <location>
        <begin position="234"/>
        <end position="540"/>
    </location>
</feature>
<dbReference type="InterPro" id="IPR046341">
    <property type="entry name" value="SET_dom_sf"/>
</dbReference>
<evidence type="ECO:0000256" key="1">
    <source>
        <dbReference type="ARBA" id="ARBA00022603"/>
    </source>
</evidence>
<dbReference type="GO" id="GO:0008270">
    <property type="term" value="F:zinc ion binding"/>
    <property type="evidence" value="ECO:0007669"/>
    <property type="project" value="UniProtKB-KW"/>
</dbReference>
<dbReference type="EMBL" id="RQTK01000981">
    <property type="protein sequence ID" value="RUS73063.1"/>
    <property type="molecule type" value="Genomic_DNA"/>
</dbReference>
<dbReference type="GO" id="GO:0032259">
    <property type="term" value="P:methylation"/>
    <property type="evidence" value="ECO:0007669"/>
    <property type="project" value="UniProtKB-KW"/>
</dbReference>
<keyword evidence="3" id="KW-0949">S-adenosyl-L-methionine</keyword>
<evidence type="ECO:0000259" key="14">
    <source>
        <dbReference type="PROSITE" id="PS50280"/>
    </source>
</evidence>
<dbReference type="Pfam" id="PF00856">
    <property type="entry name" value="SET"/>
    <property type="match status" value="1"/>
</dbReference>
<evidence type="ECO:0000256" key="2">
    <source>
        <dbReference type="ARBA" id="ARBA00022679"/>
    </source>
</evidence>
<dbReference type="SUPFAM" id="SSF48452">
    <property type="entry name" value="TPR-like"/>
    <property type="match status" value="1"/>
</dbReference>
<feature type="domain" description="MYND-type" evidence="15">
    <location>
        <begin position="279"/>
        <end position="318"/>
    </location>
</feature>
<comment type="caution">
    <text evidence="16">The sequence shown here is derived from an EMBL/GenBank/DDBJ whole genome shotgun (WGS) entry which is preliminary data.</text>
</comment>
<keyword evidence="7 13" id="KW-0802">TPR repeat</keyword>
<dbReference type="GO" id="GO:0008168">
    <property type="term" value="F:methyltransferase activity"/>
    <property type="evidence" value="ECO:0007669"/>
    <property type="project" value="UniProtKB-KW"/>
</dbReference>
<evidence type="ECO:0000256" key="12">
    <source>
        <dbReference type="PROSITE-ProRule" id="PRU00134"/>
    </source>
</evidence>
<dbReference type="PROSITE" id="PS50280">
    <property type="entry name" value="SET"/>
    <property type="match status" value="1"/>
</dbReference>
<gene>
    <name evidence="16" type="ORF">EGW08_019178</name>
</gene>
<keyword evidence="4" id="KW-0479">Metal-binding</keyword>
<evidence type="ECO:0000256" key="7">
    <source>
        <dbReference type="ARBA" id="ARBA00022803"/>
    </source>
</evidence>
<dbReference type="SMART" id="SM00028">
    <property type="entry name" value="TPR"/>
    <property type="match status" value="3"/>
</dbReference>
<dbReference type="Gene3D" id="2.170.270.10">
    <property type="entry name" value="SET domain"/>
    <property type="match status" value="1"/>
</dbReference>
<evidence type="ECO:0000259" key="15">
    <source>
        <dbReference type="PROSITE" id="PS50865"/>
    </source>
</evidence>
<dbReference type="InterPro" id="IPR001214">
    <property type="entry name" value="SET_dom"/>
</dbReference>
<keyword evidence="6 12" id="KW-0863">Zinc-finger</keyword>
<dbReference type="PANTHER" id="PTHR46165">
    <property type="entry name" value="SET AND MYND DOMAIN-CONTAINING PROTEIN 4"/>
    <property type="match status" value="1"/>
</dbReference>
<dbReference type="InterPro" id="IPR002893">
    <property type="entry name" value="Znf_MYND"/>
</dbReference>
<dbReference type="Pfam" id="PF07719">
    <property type="entry name" value="TPR_2"/>
    <property type="match status" value="1"/>
</dbReference>